<organism evidence="1 2">
    <name type="scientific">Burkholderia ubonensis subsp. mesacidophila</name>
    <dbReference type="NCBI Taxonomy" id="265293"/>
    <lineage>
        <taxon>Bacteria</taxon>
        <taxon>Pseudomonadati</taxon>
        <taxon>Pseudomonadota</taxon>
        <taxon>Betaproteobacteria</taxon>
        <taxon>Burkholderiales</taxon>
        <taxon>Burkholderiaceae</taxon>
        <taxon>Burkholderia</taxon>
        <taxon>Burkholderia cepacia complex</taxon>
    </lineage>
</organism>
<evidence type="ECO:0000313" key="1">
    <source>
        <dbReference type="EMBL" id="PCE32806.1"/>
    </source>
</evidence>
<comment type="caution">
    <text evidence="1">The sequence shown here is derived from an EMBL/GenBank/DDBJ whole genome shotgun (WGS) entry which is preliminary data.</text>
</comment>
<protein>
    <submittedName>
        <fullName evidence="1">Uncharacterized protein</fullName>
    </submittedName>
</protein>
<evidence type="ECO:0000313" key="2">
    <source>
        <dbReference type="Proteomes" id="UP000217994"/>
    </source>
</evidence>
<proteinExistence type="predicted"/>
<gene>
    <name evidence="1" type="ORF">BZL54_09140</name>
</gene>
<dbReference type="EMBL" id="MTZU01000024">
    <property type="protein sequence ID" value="PCE32806.1"/>
    <property type="molecule type" value="Genomic_DNA"/>
</dbReference>
<reference evidence="1 2" key="1">
    <citation type="submission" date="2017-01" db="EMBL/GenBank/DDBJ databases">
        <title>Whole-Genome Shotgun Sequencing of Two beta-Proteobacterial Species in Search of the Bulgecin Biosynthetic Cluster.</title>
        <authorList>
            <person name="Horsman M.E."/>
            <person name="Marous D.R."/>
            <person name="Li R."/>
            <person name="Oliver R.A."/>
            <person name="Byun B."/>
            <person name="Emrich S.J."/>
            <person name="Boggess B."/>
            <person name="Townsend C.A."/>
            <person name="Mobashery S."/>
        </authorList>
    </citation>
    <scope>NUCLEOTIDE SEQUENCE [LARGE SCALE GENOMIC DNA]</scope>
    <source>
        <strain evidence="1 2">ATCC 31433</strain>
    </source>
</reference>
<dbReference type="Proteomes" id="UP000217994">
    <property type="component" value="Unassembled WGS sequence"/>
</dbReference>
<name>A0A2A4FK73_9BURK</name>
<accession>A0A2A4FK73</accession>
<dbReference type="AlphaFoldDB" id="A0A2A4FK73"/>
<sequence>MGSPMRDVRGGTMKRLYARLVLWLVQPALELRSNERAPTVAQLDALSARIDNERAARQIADAALSAKFAAQSREL</sequence>